<dbReference type="STRING" id="1173027.Mic7113_5209"/>
<organism evidence="5 6">
    <name type="scientific">Allocoleopsis franciscana PCC 7113</name>
    <dbReference type="NCBI Taxonomy" id="1173027"/>
    <lineage>
        <taxon>Bacteria</taxon>
        <taxon>Bacillati</taxon>
        <taxon>Cyanobacteriota</taxon>
        <taxon>Cyanophyceae</taxon>
        <taxon>Coleofasciculales</taxon>
        <taxon>Coleofasciculaceae</taxon>
        <taxon>Allocoleopsis</taxon>
        <taxon>Allocoleopsis franciscana</taxon>
    </lineage>
</organism>
<dbReference type="eggNOG" id="COG4577">
    <property type="taxonomic scope" value="Bacteria"/>
</dbReference>
<keyword evidence="1" id="KW-0120">Carbon dioxide fixation</keyword>
<dbReference type="AlphaFoldDB" id="K9WMT0"/>
<evidence type="ECO:0000256" key="1">
    <source>
        <dbReference type="ARBA" id="ARBA00023300"/>
    </source>
</evidence>
<gene>
    <name evidence="5" type="ORF">Mic7113_5209</name>
</gene>
<keyword evidence="3" id="KW-1283">Bacterial microcompartment</keyword>
<dbReference type="PROSITE" id="PS51931">
    <property type="entry name" value="BMC_CP"/>
    <property type="match status" value="2"/>
</dbReference>
<proteinExistence type="predicted"/>
<dbReference type="CDD" id="cd07051">
    <property type="entry name" value="BMC_like_1_repeat1"/>
    <property type="match status" value="1"/>
</dbReference>
<sequence>MVSYPCFALISPIDGEKTLGIELRSYVFLDNLQPQHAAYMGTVAQGFLPLPGDSSLWIEIAPGIEINRITDIALKSTSVRPGVQVVERLFGLLEVHSSFQGETRAAAKAILEALGAREQDCLKPRVVSSQIIRNIDAHHTQLINRTRKGQLLLAGQTLYVLEVQPAAYAALAANEAEKAAFINILEILPVGIFGRLYLGGAERDILAASQAVLVALENVVGRAHPDSGKSQ</sequence>
<evidence type="ECO:0000313" key="6">
    <source>
        <dbReference type="Proteomes" id="UP000010471"/>
    </source>
</evidence>
<reference evidence="5 6" key="1">
    <citation type="submission" date="2012-06" db="EMBL/GenBank/DDBJ databases">
        <title>Finished chromosome of genome of Microcoleus sp. PCC 7113.</title>
        <authorList>
            <consortium name="US DOE Joint Genome Institute"/>
            <person name="Gugger M."/>
            <person name="Coursin T."/>
            <person name="Rippka R."/>
            <person name="Tandeau De Marsac N."/>
            <person name="Huntemann M."/>
            <person name="Wei C.-L."/>
            <person name="Han J."/>
            <person name="Detter J.C."/>
            <person name="Han C."/>
            <person name="Tapia R."/>
            <person name="Chen A."/>
            <person name="Kyrpides N."/>
            <person name="Mavromatis K."/>
            <person name="Markowitz V."/>
            <person name="Szeto E."/>
            <person name="Ivanova N."/>
            <person name="Pagani I."/>
            <person name="Pati A."/>
            <person name="Goodwin L."/>
            <person name="Nordberg H.P."/>
            <person name="Cantor M.N."/>
            <person name="Hua S.X."/>
            <person name="Woyke T."/>
            <person name="Kerfeld C.A."/>
        </authorList>
    </citation>
    <scope>NUCLEOTIDE SEQUENCE [LARGE SCALE GENOMIC DNA]</scope>
    <source>
        <strain evidence="5 6">PCC 7113</strain>
    </source>
</reference>
<evidence type="ECO:0000256" key="3">
    <source>
        <dbReference type="ARBA" id="ARBA00024446"/>
    </source>
</evidence>
<dbReference type="SMART" id="SM00877">
    <property type="entry name" value="BMC"/>
    <property type="match status" value="1"/>
</dbReference>
<feature type="domain" description="BMC circularly permuted" evidence="4">
    <location>
        <begin position="125"/>
        <end position="225"/>
    </location>
</feature>
<dbReference type="InterPro" id="IPR044870">
    <property type="entry name" value="BMC_CP"/>
</dbReference>
<dbReference type="Proteomes" id="UP000010471">
    <property type="component" value="Chromosome"/>
</dbReference>
<name>K9WMT0_9CYAN</name>
<comment type="subcellular location">
    <subcellularLocation>
        <location evidence="2">Carboxysome</location>
    </subcellularLocation>
</comment>
<dbReference type="PATRIC" id="fig|1173027.3.peg.5773"/>
<evidence type="ECO:0000313" key="5">
    <source>
        <dbReference type="EMBL" id="AFZ20862.1"/>
    </source>
</evidence>
<dbReference type="GO" id="GO:0015977">
    <property type="term" value="P:carbon fixation"/>
    <property type="evidence" value="ECO:0007669"/>
    <property type="project" value="UniProtKB-KW"/>
</dbReference>
<feature type="domain" description="BMC circularly permuted" evidence="4">
    <location>
        <begin position="22"/>
        <end position="124"/>
    </location>
</feature>
<evidence type="ECO:0000259" key="4">
    <source>
        <dbReference type="PROSITE" id="PS51931"/>
    </source>
</evidence>
<dbReference type="EMBL" id="CP003630">
    <property type="protein sequence ID" value="AFZ20862.1"/>
    <property type="molecule type" value="Genomic_DNA"/>
</dbReference>
<dbReference type="GO" id="GO:0031470">
    <property type="term" value="C:carboxysome"/>
    <property type="evidence" value="ECO:0007669"/>
    <property type="project" value="UniProtKB-SubCell"/>
</dbReference>
<protein>
    <submittedName>
        <fullName evidence="5">BMC domain-containing protein</fullName>
    </submittedName>
</protein>
<accession>K9WMT0</accession>
<evidence type="ECO:0000256" key="2">
    <source>
        <dbReference type="ARBA" id="ARBA00023587"/>
    </source>
</evidence>
<dbReference type="KEGG" id="mic:Mic7113_5209"/>
<keyword evidence="6" id="KW-1185">Reference proteome</keyword>
<dbReference type="Gene3D" id="3.30.70.1710">
    <property type="match status" value="2"/>
</dbReference>
<dbReference type="HOGENOM" id="CLU_091281_0_0_3"/>
<dbReference type="InterPro" id="IPR000249">
    <property type="entry name" value="BMC_dom"/>
</dbReference>
<dbReference type="InterPro" id="IPR037233">
    <property type="entry name" value="CcmK-like_sf"/>
</dbReference>